<dbReference type="PROSITE" id="PS50835">
    <property type="entry name" value="IG_LIKE"/>
    <property type="match status" value="5"/>
</dbReference>
<comment type="subcellular location">
    <subcellularLocation>
        <location evidence="1">Membrane</location>
        <topology evidence="1">Single-pass membrane protein</topology>
    </subcellularLocation>
</comment>
<dbReference type="Pfam" id="PF00041">
    <property type="entry name" value="fn3"/>
    <property type="match status" value="2"/>
</dbReference>
<evidence type="ECO:0000256" key="4">
    <source>
        <dbReference type="ARBA" id="ARBA00022737"/>
    </source>
</evidence>
<evidence type="ECO:0000256" key="3">
    <source>
        <dbReference type="ARBA" id="ARBA00022729"/>
    </source>
</evidence>
<evidence type="ECO:0000256" key="8">
    <source>
        <dbReference type="ARBA" id="ARBA00023157"/>
    </source>
</evidence>
<protein>
    <submittedName>
        <fullName evidence="15">Fasciclin-2</fullName>
    </submittedName>
</protein>
<feature type="transmembrane region" description="Helical" evidence="12">
    <location>
        <begin position="735"/>
        <end position="761"/>
    </location>
</feature>
<dbReference type="SMART" id="SM00409">
    <property type="entry name" value="IG"/>
    <property type="match status" value="5"/>
</dbReference>
<keyword evidence="6 12" id="KW-1133">Transmembrane helix</keyword>
<feature type="compositionally biased region" description="Polar residues" evidence="11">
    <location>
        <begin position="843"/>
        <end position="867"/>
    </location>
</feature>
<keyword evidence="4" id="KW-0677">Repeat</keyword>
<feature type="region of interest" description="Disordered" evidence="11">
    <location>
        <begin position="786"/>
        <end position="867"/>
    </location>
</feature>
<dbReference type="InterPro" id="IPR013783">
    <property type="entry name" value="Ig-like_fold"/>
</dbReference>
<feature type="compositionally biased region" description="Basic and acidic residues" evidence="11">
    <location>
        <begin position="818"/>
        <end position="842"/>
    </location>
</feature>
<dbReference type="PROSITE" id="PS50853">
    <property type="entry name" value="FN3"/>
    <property type="match status" value="2"/>
</dbReference>
<dbReference type="EMBL" id="GFAH01000233">
    <property type="protein sequence ID" value="JAV48156.1"/>
    <property type="molecule type" value="Transcribed_RNA"/>
</dbReference>
<evidence type="ECO:0000256" key="11">
    <source>
        <dbReference type="SAM" id="MobiDB-lite"/>
    </source>
</evidence>
<evidence type="ECO:0000259" key="14">
    <source>
        <dbReference type="PROSITE" id="PS50853"/>
    </source>
</evidence>
<keyword evidence="8" id="KW-1015">Disulfide bond</keyword>
<dbReference type="InterPro" id="IPR013098">
    <property type="entry name" value="Ig_I-set"/>
</dbReference>
<dbReference type="SUPFAM" id="SSF48726">
    <property type="entry name" value="Immunoglobulin"/>
    <property type="match status" value="4"/>
</dbReference>
<feature type="domain" description="Ig-like" evidence="13">
    <location>
        <begin position="32"/>
        <end position="120"/>
    </location>
</feature>
<dbReference type="PANTHER" id="PTHR12231">
    <property type="entry name" value="CTX-RELATED TYPE I TRANSMEMBRANE PROTEIN"/>
    <property type="match status" value="1"/>
</dbReference>
<dbReference type="SMART" id="SM00408">
    <property type="entry name" value="IGc2"/>
    <property type="match status" value="4"/>
</dbReference>
<evidence type="ECO:0000256" key="5">
    <source>
        <dbReference type="ARBA" id="ARBA00022889"/>
    </source>
</evidence>
<evidence type="ECO:0000259" key="13">
    <source>
        <dbReference type="PROSITE" id="PS50835"/>
    </source>
</evidence>
<sequence length="867" mass="96106">MCGRRTISRFLGLLTTGLGICIAFAAELKVKPGGAEQSQPAAKGFVLTCLGEAPDTSLFSDMKWIAPNKETIELRPSSPVEVLQQEDNQLALIFKNPTTEESGVYECTALYSKTDKLNISVALTFYQDITWVDCPSKQALVINTTGNIRCKVSANPSATVTWSKDNKPLPEDHYVIVENGVTVTRTREEDAGNYAMRAMVIQTGRFQNKLITVEVHVPPVITQLESHVEFKEGEEATLTCHATGSPQPEYTWFDPKHQDLSNIHGYFVGKDTGTLTIRSVKKEDAGRYGCTAKNDAGETSKFLELTVIVKPEIKQFDNISVAQGKTATLECQATGEPLPSLSVRKDGHDTAFSKETDDRVSLKTKEEDGKSILTMTIQSIMRSDDGLYYCSAENKGDKVERVGHLTVEFSPIMSKTPVTLVKTWNNNPINLTCIAEAIPNATLTWWFKGQEIKEGDPSYKQYGTSSHSLLLVKPIKELGRDVYGQYRCEATNKHGKKEINIELKEARKPSPVSKVILLKKTATTATFALHNPDDDGGLPIHTFVVEYRETKEPEESKVEKEWNEGSSYILENLKPRVQYTFRFAARNDAGIGEWSQKMDVTMPAESSPESPKFLIPGGNVSRYPDKFEIRWTLPLDNGRKIDYFQLRYFQVTKDGNDWTIIGKAKMEEIRNWNRAPRFELKSLNPNSYYKVEVRAHNEIGFSQDATIVFRTAAGRDLGKEGVGDGSIGSASSLPMAAMVAIIVILLIIVLVTIDITCYLRYQWGLLYFFRSTLCGKSATGDKAKEAAAEDGKGGCKDVPANNGDVKVEPNSTTPMDKGANDKEEKSRTEVDNPAFDAKDTKTDTNSMDVKNISPKGSKSSIAKDSLV</sequence>
<dbReference type="CDD" id="cd00063">
    <property type="entry name" value="FN3"/>
    <property type="match status" value="2"/>
</dbReference>
<evidence type="ECO:0000256" key="10">
    <source>
        <dbReference type="ARBA" id="ARBA00023319"/>
    </source>
</evidence>
<dbReference type="PRINTS" id="PR01838">
    <property type="entry name" value="NCAMFAMILY"/>
</dbReference>
<keyword evidence="5" id="KW-0130">Cell adhesion</keyword>
<dbReference type="Pfam" id="PF13927">
    <property type="entry name" value="Ig_3"/>
    <property type="match status" value="1"/>
</dbReference>
<keyword evidence="3" id="KW-0732">Signal</keyword>
<dbReference type="GO" id="GO:0005886">
    <property type="term" value="C:plasma membrane"/>
    <property type="evidence" value="ECO:0007669"/>
    <property type="project" value="UniProtKB-ARBA"/>
</dbReference>
<feature type="domain" description="Ig-like" evidence="13">
    <location>
        <begin position="311"/>
        <end position="406"/>
    </location>
</feature>
<feature type="domain" description="Fibronectin type-III" evidence="14">
    <location>
        <begin position="508"/>
        <end position="605"/>
    </location>
</feature>
<dbReference type="Pfam" id="PF00047">
    <property type="entry name" value="ig"/>
    <property type="match status" value="1"/>
</dbReference>
<dbReference type="InterPro" id="IPR007110">
    <property type="entry name" value="Ig-like_dom"/>
</dbReference>
<feature type="domain" description="Fibronectin type-III" evidence="14">
    <location>
        <begin position="607"/>
        <end position="716"/>
    </location>
</feature>
<dbReference type="InterPro" id="IPR051170">
    <property type="entry name" value="Neural/epithelial_adhesion"/>
</dbReference>
<dbReference type="InterPro" id="IPR003599">
    <property type="entry name" value="Ig_sub"/>
</dbReference>
<dbReference type="CDD" id="cd00096">
    <property type="entry name" value="Ig"/>
    <property type="match status" value="3"/>
</dbReference>
<dbReference type="SUPFAM" id="SSF49265">
    <property type="entry name" value="Fibronectin type III"/>
    <property type="match status" value="1"/>
</dbReference>
<evidence type="ECO:0000313" key="15">
    <source>
        <dbReference type="EMBL" id="JAV48156.1"/>
    </source>
</evidence>
<evidence type="ECO:0000256" key="12">
    <source>
        <dbReference type="SAM" id="Phobius"/>
    </source>
</evidence>
<keyword evidence="7 12" id="KW-0472">Membrane</keyword>
<feature type="domain" description="Ig-like" evidence="13">
    <location>
        <begin position="148"/>
        <end position="212"/>
    </location>
</feature>
<feature type="domain" description="Ig-like" evidence="13">
    <location>
        <begin position="411"/>
        <end position="500"/>
    </location>
</feature>
<dbReference type="InterPro" id="IPR036116">
    <property type="entry name" value="FN3_sf"/>
</dbReference>
<dbReference type="FunFam" id="2.60.40.10:FF:000032">
    <property type="entry name" value="palladin isoform X1"/>
    <property type="match status" value="2"/>
</dbReference>
<evidence type="ECO:0000256" key="9">
    <source>
        <dbReference type="ARBA" id="ARBA00023180"/>
    </source>
</evidence>
<keyword evidence="9" id="KW-0325">Glycoprotein</keyword>
<dbReference type="InterPro" id="IPR003598">
    <property type="entry name" value="Ig_sub2"/>
</dbReference>
<accession>A0A1W7RAL5</accession>
<proteinExistence type="predicted"/>
<dbReference type="SMART" id="SM00060">
    <property type="entry name" value="FN3"/>
    <property type="match status" value="2"/>
</dbReference>
<dbReference type="Pfam" id="PF07679">
    <property type="entry name" value="I-set"/>
    <property type="match status" value="2"/>
</dbReference>
<dbReference type="InterPro" id="IPR003961">
    <property type="entry name" value="FN3_dom"/>
</dbReference>
<evidence type="ECO:0000256" key="2">
    <source>
        <dbReference type="ARBA" id="ARBA00022692"/>
    </source>
</evidence>
<reference evidence="15" key="1">
    <citation type="submission" date="2016-11" db="EMBL/GenBank/DDBJ databases">
        <title>Venom-gland transcriptomics and venom proteomics of the black-back scorpion (Hadrurus spadix) reveal detectability challenges and an unexplored realm of animal toxin diversity.</title>
        <authorList>
            <person name="Rokyta D.R."/>
            <person name="Ward M.J."/>
        </authorList>
    </citation>
    <scope>NUCLEOTIDE SEQUENCE</scope>
    <source>
        <tissue evidence="15">Venom gland</tissue>
    </source>
</reference>
<dbReference type="GO" id="GO:0007155">
    <property type="term" value="P:cell adhesion"/>
    <property type="evidence" value="ECO:0007669"/>
    <property type="project" value="UniProtKB-KW"/>
</dbReference>
<evidence type="ECO:0000256" key="7">
    <source>
        <dbReference type="ARBA" id="ARBA00023136"/>
    </source>
</evidence>
<feature type="domain" description="Ig-like" evidence="13">
    <location>
        <begin position="219"/>
        <end position="306"/>
    </location>
</feature>
<dbReference type="Gene3D" id="2.60.40.10">
    <property type="entry name" value="Immunoglobulins"/>
    <property type="match status" value="6"/>
</dbReference>
<dbReference type="GO" id="GO:0009653">
    <property type="term" value="P:anatomical structure morphogenesis"/>
    <property type="evidence" value="ECO:0007669"/>
    <property type="project" value="UniProtKB-ARBA"/>
</dbReference>
<evidence type="ECO:0000256" key="1">
    <source>
        <dbReference type="ARBA" id="ARBA00004167"/>
    </source>
</evidence>
<dbReference type="AlphaFoldDB" id="A0A1W7RAL5"/>
<evidence type="ECO:0000256" key="6">
    <source>
        <dbReference type="ARBA" id="ARBA00022989"/>
    </source>
</evidence>
<dbReference type="GO" id="GO:0030154">
    <property type="term" value="P:cell differentiation"/>
    <property type="evidence" value="ECO:0007669"/>
    <property type="project" value="UniProtKB-ARBA"/>
</dbReference>
<feature type="compositionally biased region" description="Basic and acidic residues" evidence="11">
    <location>
        <begin position="786"/>
        <end position="795"/>
    </location>
</feature>
<dbReference type="InterPro" id="IPR013151">
    <property type="entry name" value="Immunoglobulin_dom"/>
</dbReference>
<dbReference type="PANTHER" id="PTHR12231:SF269">
    <property type="entry name" value="FASCILIN 2-LIKE PROTEIN"/>
    <property type="match status" value="1"/>
</dbReference>
<dbReference type="InterPro" id="IPR009138">
    <property type="entry name" value="Neural_cell_adh"/>
</dbReference>
<keyword evidence="2 12" id="KW-0812">Transmembrane</keyword>
<name>A0A1W7RAL5_9SCOR</name>
<keyword evidence="10" id="KW-0393">Immunoglobulin domain</keyword>
<dbReference type="GO" id="GO:0043005">
    <property type="term" value="C:neuron projection"/>
    <property type="evidence" value="ECO:0007669"/>
    <property type="project" value="TreeGrafter"/>
</dbReference>
<dbReference type="InterPro" id="IPR036179">
    <property type="entry name" value="Ig-like_dom_sf"/>
</dbReference>
<organism evidence="15">
    <name type="scientific">Hadrurus spadix</name>
    <dbReference type="NCBI Taxonomy" id="141984"/>
    <lineage>
        <taxon>Eukaryota</taxon>
        <taxon>Metazoa</taxon>
        <taxon>Ecdysozoa</taxon>
        <taxon>Arthropoda</taxon>
        <taxon>Chelicerata</taxon>
        <taxon>Arachnida</taxon>
        <taxon>Scorpiones</taxon>
        <taxon>Iurida</taxon>
        <taxon>Iuroidea</taxon>
        <taxon>Hadrurus</taxon>
    </lineage>
</organism>